<name>A0A974I0P0_XENLA</name>
<organism evidence="1 2">
    <name type="scientific">Xenopus laevis</name>
    <name type="common">African clawed frog</name>
    <dbReference type="NCBI Taxonomy" id="8355"/>
    <lineage>
        <taxon>Eukaryota</taxon>
        <taxon>Metazoa</taxon>
        <taxon>Chordata</taxon>
        <taxon>Craniata</taxon>
        <taxon>Vertebrata</taxon>
        <taxon>Euteleostomi</taxon>
        <taxon>Amphibia</taxon>
        <taxon>Batrachia</taxon>
        <taxon>Anura</taxon>
        <taxon>Pipoidea</taxon>
        <taxon>Pipidae</taxon>
        <taxon>Xenopodinae</taxon>
        <taxon>Xenopus</taxon>
        <taxon>Xenopus</taxon>
    </lineage>
</organism>
<dbReference type="Proteomes" id="UP000694892">
    <property type="component" value="Chromosome 1S"/>
</dbReference>
<sequence length="362" mass="41925">MGSTCAPSYANIYLGWWESNFVFGDELTEYTQHIQMWLCYIGNIVLIWSGTQEKFHEFVSKLNINFKVTADIDRNTGNFLDTCIFRGANNNIQTTLYMKKTATNNLLHAKSQHPQNTIKGIPTAKRLYSRFKQRGFSHNSLKKVYRKALEADRNTLLIPRKLISDKKGNEHLKTIRIIGDFSAEHEEIKQILNKHGHILEQDDNLKKGDRPTVTFRRSRNLKDRLTRSHYSSSPKSTWLSNKTKGCYKCGTCKACPWINKTIKVEGRADVKGKTKRELRRRVLEHVGDVLHKRNTSVANHINRFHNGNTSVMKFIGVEHIKSTIRIDDINRKLLQCEAQWIYWLKSKAPNGLNEGFTFTPFL</sequence>
<gene>
    <name evidence="1" type="ORF">XELAEV_18009087mg</name>
</gene>
<proteinExistence type="predicted"/>
<dbReference type="AlphaFoldDB" id="A0A974I0P0"/>
<dbReference type="EMBL" id="CM004467">
    <property type="protein sequence ID" value="OCT96871.1"/>
    <property type="molecule type" value="Genomic_DNA"/>
</dbReference>
<evidence type="ECO:0000313" key="1">
    <source>
        <dbReference type="EMBL" id="OCT96871.1"/>
    </source>
</evidence>
<reference evidence="2" key="1">
    <citation type="journal article" date="2016" name="Nature">
        <title>Genome evolution in the allotetraploid frog Xenopus laevis.</title>
        <authorList>
            <person name="Session A.M."/>
            <person name="Uno Y."/>
            <person name="Kwon T."/>
            <person name="Chapman J.A."/>
            <person name="Toyoda A."/>
            <person name="Takahashi S."/>
            <person name="Fukui A."/>
            <person name="Hikosaka A."/>
            <person name="Suzuki A."/>
            <person name="Kondo M."/>
            <person name="van Heeringen S.J."/>
            <person name="Quigley I."/>
            <person name="Heinz S."/>
            <person name="Ogino H."/>
            <person name="Ochi H."/>
            <person name="Hellsten U."/>
            <person name="Lyons J.B."/>
            <person name="Simakov O."/>
            <person name="Putnam N."/>
            <person name="Stites J."/>
            <person name="Kuroki Y."/>
            <person name="Tanaka T."/>
            <person name="Michiue T."/>
            <person name="Watanabe M."/>
            <person name="Bogdanovic O."/>
            <person name="Lister R."/>
            <person name="Georgiou G."/>
            <person name="Paranjpe S.S."/>
            <person name="van Kruijsbergen I."/>
            <person name="Shu S."/>
            <person name="Carlson J."/>
            <person name="Kinoshita T."/>
            <person name="Ohta Y."/>
            <person name="Mawaribuchi S."/>
            <person name="Jenkins J."/>
            <person name="Grimwood J."/>
            <person name="Schmutz J."/>
            <person name="Mitros T."/>
            <person name="Mozaffari S.V."/>
            <person name="Suzuki Y."/>
            <person name="Haramoto Y."/>
            <person name="Yamamoto T.S."/>
            <person name="Takagi C."/>
            <person name="Heald R."/>
            <person name="Miller K."/>
            <person name="Haudenschild C."/>
            <person name="Kitzman J."/>
            <person name="Nakayama T."/>
            <person name="Izutsu Y."/>
            <person name="Robert J."/>
            <person name="Fortriede J."/>
            <person name="Burns K."/>
            <person name="Lotay V."/>
            <person name="Karimi K."/>
            <person name="Yasuoka Y."/>
            <person name="Dichmann D.S."/>
            <person name="Flajnik M.F."/>
            <person name="Houston D.W."/>
            <person name="Shendure J."/>
            <person name="DuPasquier L."/>
            <person name="Vize P.D."/>
            <person name="Zorn A.M."/>
            <person name="Ito M."/>
            <person name="Marcotte E.M."/>
            <person name="Wallingford J.B."/>
            <person name="Ito Y."/>
            <person name="Asashima M."/>
            <person name="Ueno N."/>
            <person name="Matsuda Y."/>
            <person name="Veenstra G.J."/>
            <person name="Fujiyama A."/>
            <person name="Harland R.M."/>
            <person name="Taira M."/>
            <person name="Rokhsar D.S."/>
        </authorList>
    </citation>
    <scope>NUCLEOTIDE SEQUENCE [LARGE SCALE GENOMIC DNA]</scope>
    <source>
        <strain evidence="2">J</strain>
    </source>
</reference>
<evidence type="ECO:0008006" key="3">
    <source>
        <dbReference type="Google" id="ProtNLM"/>
    </source>
</evidence>
<evidence type="ECO:0000313" key="2">
    <source>
        <dbReference type="Proteomes" id="UP000694892"/>
    </source>
</evidence>
<dbReference type="PANTHER" id="PTHR21301:SF13">
    <property type="match status" value="1"/>
</dbReference>
<protein>
    <recommendedName>
        <fullName evidence="3">Reverse transcriptase domain-containing protein</fullName>
    </recommendedName>
</protein>
<dbReference type="PANTHER" id="PTHR21301">
    <property type="entry name" value="REVERSE TRANSCRIPTASE"/>
    <property type="match status" value="1"/>
</dbReference>
<accession>A0A974I0P0</accession>